<organism evidence="1 2">
    <name type="scientific">Leptospira santarosai str. ZUN179</name>
    <dbReference type="NCBI Taxonomy" id="1049985"/>
    <lineage>
        <taxon>Bacteria</taxon>
        <taxon>Pseudomonadati</taxon>
        <taxon>Spirochaetota</taxon>
        <taxon>Spirochaetia</taxon>
        <taxon>Leptospirales</taxon>
        <taxon>Leptospiraceae</taxon>
        <taxon>Leptospira</taxon>
    </lineage>
</organism>
<gene>
    <name evidence="1" type="ORF">LEP1GSC187_2303</name>
</gene>
<evidence type="ECO:0000313" key="1">
    <source>
        <dbReference type="EMBL" id="EMO46634.1"/>
    </source>
</evidence>
<dbReference type="AlphaFoldDB" id="M6V062"/>
<evidence type="ECO:0000313" key="2">
    <source>
        <dbReference type="Proteomes" id="UP000012160"/>
    </source>
</evidence>
<dbReference type="EMBL" id="AHOQ02000016">
    <property type="protein sequence ID" value="EMO46634.1"/>
    <property type="molecule type" value="Genomic_DNA"/>
</dbReference>
<sequence>MSFFLILFKECEIKFTVYLGAFSWLVRVSELENEGPPARF</sequence>
<dbReference type="Proteomes" id="UP000012160">
    <property type="component" value="Unassembled WGS sequence"/>
</dbReference>
<comment type="caution">
    <text evidence="1">The sequence shown here is derived from an EMBL/GenBank/DDBJ whole genome shotgun (WGS) entry which is preliminary data.</text>
</comment>
<name>M6V062_9LEPT</name>
<accession>M6V062</accession>
<protein>
    <submittedName>
        <fullName evidence="1">Uncharacterized protein</fullName>
    </submittedName>
</protein>
<proteinExistence type="predicted"/>
<reference evidence="1 2" key="1">
    <citation type="submission" date="2013-01" db="EMBL/GenBank/DDBJ databases">
        <authorList>
            <person name="Harkins D.M."/>
            <person name="Durkin A.S."/>
            <person name="Brinkac L.M."/>
            <person name="Haft D.H."/>
            <person name="Selengut J.D."/>
            <person name="Sanka R."/>
            <person name="DePew J."/>
            <person name="Purushe J."/>
            <person name="Matthias M.A."/>
            <person name="Vinetz J.M."/>
            <person name="Sutton G.G."/>
            <person name="Nierman W.C."/>
            <person name="Fouts D.E."/>
        </authorList>
    </citation>
    <scope>NUCLEOTIDE SEQUENCE [LARGE SCALE GENOMIC DNA]</scope>
    <source>
        <strain evidence="1 2">ZUN179</strain>
    </source>
</reference>